<evidence type="ECO:0000313" key="1">
    <source>
        <dbReference type="Proteomes" id="UP000095286"/>
    </source>
</evidence>
<dbReference type="Proteomes" id="UP000095286">
    <property type="component" value="Unplaced"/>
</dbReference>
<proteinExistence type="predicted"/>
<reference evidence="2" key="1">
    <citation type="submission" date="2016-11" db="UniProtKB">
        <authorList>
            <consortium name="WormBaseParasite"/>
        </authorList>
    </citation>
    <scope>IDENTIFICATION</scope>
    <source>
        <strain evidence="2">KR3021</strain>
    </source>
</reference>
<dbReference type="WBParaSite" id="RSKR_0000181500.1">
    <property type="protein sequence ID" value="RSKR_0000181500.1"/>
    <property type="gene ID" value="RSKR_0000181500"/>
</dbReference>
<sequence length="414" mass="46816">MFYSSQAVDNSKDIPVISPIIGVQGFAFIGSNILDIIALSMALFVGGLWLLHLIAYFYGSYHLHKSSEYDKLAPGVSIIKPLVGTDKNLKQNLESFFTLDYPKFEILLCLSSKDDLASTVVQELCYKYSNVDSSIFFDGENVGLNPKINNMMPGYKSAKYSLVLVSDAGIYMKSNALMDMVSCMKENVGLVTQIPYTKARETFTNKYETQFFGCAHARIYLVGNCLQFICASGMSSLMRKDVLDNCGGLQAFADVLAEDYFFGQALANSGYKACISHIPALQNAESVSLSTFNSRLCRWVKLRVAGLPQTLFLEPMQECFASGVVGMIAYWYLFALNPIYFIIFHLAWWFFWDYQLIRVIENGPIPFSFLEFSFMWLLRETLAFPLYLRALINPTIAWKTGNYRLDWGGKIRKQ</sequence>
<name>A0AC35TL80_9BILA</name>
<accession>A0AC35TL80</accession>
<organism evidence="1 2">
    <name type="scientific">Rhabditophanes sp. KR3021</name>
    <dbReference type="NCBI Taxonomy" id="114890"/>
    <lineage>
        <taxon>Eukaryota</taxon>
        <taxon>Metazoa</taxon>
        <taxon>Ecdysozoa</taxon>
        <taxon>Nematoda</taxon>
        <taxon>Chromadorea</taxon>
        <taxon>Rhabditida</taxon>
        <taxon>Tylenchina</taxon>
        <taxon>Panagrolaimomorpha</taxon>
        <taxon>Strongyloidoidea</taxon>
        <taxon>Alloionematidae</taxon>
        <taxon>Rhabditophanes</taxon>
    </lineage>
</organism>
<protein>
    <submittedName>
        <fullName evidence="2">Ceramide glucosyltransferase</fullName>
    </submittedName>
</protein>
<evidence type="ECO:0000313" key="2">
    <source>
        <dbReference type="WBParaSite" id="RSKR_0000181500.1"/>
    </source>
</evidence>